<evidence type="ECO:0000313" key="1">
    <source>
        <dbReference type="EMBL" id="KAG5641169.1"/>
    </source>
</evidence>
<gene>
    <name evidence="1" type="ORF">DXG03_005866</name>
</gene>
<dbReference type="EMBL" id="JABCKV010000373">
    <property type="protein sequence ID" value="KAG5641169.1"/>
    <property type="molecule type" value="Genomic_DNA"/>
</dbReference>
<comment type="caution">
    <text evidence="1">The sequence shown here is derived from an EMBL/GenBank/DDBJ whole genome shotgun (WGS) entry which is preliminary data.</text>
</comment>
<reference evidence="1" key="2">
    <citation type="submission" date="2021-10" db="EMBL/GenBank/DDBJ databases">
        <title>Phylogenomics reveals ancestral predisposition of the termite-cultivated fungus Termitomyces towards a domesticated lifestyle.</title>
        <authorList>
            <person name="Auxier B."/>
            <person name="Grum-Grzhimaylo A."/>
            <person name="Cardenas M.E."/>
            <person name="Lodge J.D."/>
            <person name="Laessoe T."/>
            <person name="Pedersen O."/>
            <person name="Smith M.E."/>
            <person name="Kuyper T.W."/>
            <person name="Franco-Molano E.A."/>
            <person name="Baroni T.J."/>
            <person name="Aanen D.K."/>
        </authorList>
    </citation>
    <scope>NUCLEOTIDE SEQUENCE</scope>
    <source>
        <strain evidence="1">AP01</strain>
        <tissue evidence="1">Mycelium</tissue>
    </source>
</reference>
<name>A0A9P7FZJ4_9AGAR</name>
<protein>
    <submittedName>
        <fullName evidence="1">Uncharacterized protein</fullName>
    </submittedName>
</protein>
<keyword evidence="2" id="KW-1185">Reference proteome</keyword>
<dbReference type="OrthoDB" id="2937383at2759"/>
<evidence type="ECO:0000313" key="2">
    <source>
        <dbReference type="Proteomes" id="UP000775547"/>
    </source>
</evidence>
<sequence length="205" mass="23115">MAGMVSIPNVNYRQVVHPYNSHGQEKRRSLRYAETVHDPERLLEQKAQLRLRLNSGKLSNMPSGFPFSARHGYSGVTYDSYEFREELTGAAHRANSRHQFANITFENATSSRDGFIWQAHLPGAESYLRGGHSKPTAHVQVDLAVSRQESFWLSLHKDPLVILRALGISLELGCPITIQPASNAGVVYMVTHKDGRQEPYFILRT</sequence>
<dbReference type="Proteomes" id="UP000775547">
    <property type="component" value="Unassembled WGS sequence"/>
</dbReference>
<accession>A0A9P7FZJ4</accession>
<organism evidence="1 2">
    <name type="scientific">Asterophora parasitica</name>
    <dbReference type="NCBI Taxonomy" id="117018"/>
    <lineage>
        <taxon>Eukaryota</taxon>
        <taxon>Fungi</taxon>
        <taxon>Dikarya</taxon>
        <taxon>Basidiomycota</taxon>
        <taxon>Agaricomycotina</taxon>
        <taxon>Agaricomycetes</taxon>
        <taxon>Agaricomycetidae</taxon>
        <taxon>Agaricales</taxon>
        <taxon>Tricholomatineae</taxon>
        <taxon>Lyophyllaceae</taxon>
        <taxon>Asterophora</taxon>
    </lineage>
</organism>
<dbReference type="AlphaFoldDB" id="A0A9P7FZJ4"/>
<reference evidence="1" key="1">
    <citation type="submission" date="2020-07" db="EMBL/GenBank/DDBJ databases">
        <authorList>
            <person name="Nieuwenhuis M."/>
            <person name="Van De Peppel L.J.J."/>
        </authorList>
    </citation>
    <scope>NUCLEOTIDE SEQUENCE</scope>
    <source>
        <strain evidence="1">AP01</strain>
        <tissue evidence="1">Mycelium</tissue>
    </source>
</reference>
<proteinExistence type="predicted"/>